<protein>
    <submittedName>
        <fullName evidence="3">Peptidoglycan-binding protein CsiV</fullName>
    </submittedName>
</protein>
<gene>
    <name evidence="3" type="ORF">DFP81_10173</name>
</gene>
<evidence type="ECO:0000313" key="3">
    <source>
        <dbReference type="EMBL" id="REG86508.1"/>
    </source>
</evidence>
<evidence type="ECO:0000313" key="4">
    <source>
        <dbReference type="Proteomes" id="UP000256542"/>
    </source>
</evidence>
<feature type="region of interest" description="Disordered" evidence="1">
    <location>
        <begin position="157"/>
        <end position="184"/>
    </location>
</feature>
<dbReference type="InterPro" id="IPR021241">
    <property type="entry name" value="CsiV"/>
</dbReference>
<keyword evidence="4" id="KW-1185">Reference proteome</keyword>
<proteinExistence type="predicted"/>
<name>A0A3E0DUC8_9GAMM</name>
<dbReference type="RefSeq" id="WP_115895777.1">
    <property type="nucleotide sequence ID" value="NZ_QUNG01000001.1"/>
</dbReference>
<accession>A0A3E0DUC8</accession>
<comment type="caution">
    <text evidence="3">The sequence shown here is derived from an EMBL/GenBank/DDBJ whole genome shotgun (WGS) entry which is preliminary data.</text>
</comment>
<evidence type="ECO:0000256" key="1">
    <source>
        <dbReference type="SAM" id="MobiDB-lite"/>
    </source>
</evidence>
<feature type="chain" id="PRO_5017796573" evidence="2">
    <location>
        <begin position="21"/>
        <end position="264"/>
    </location>
</feature>
<dbReference type="Proteomes" id="UP000256542">
    <property type="component" value="Unassembled WGS sequence"/>
</dbReference>
<feature type="signal peptide" evidence="2">
    <location>
        <begin position="1"/>
        <end position="20"/>
    </location>
</feature>
<keyword evidence="2" id="KW-0732">Signal</keyword>
<sequence>MKTYYLLLLTLAAFSTKLFAANTPEYDPSTARAYEAYLLTFVWPDKESSEQVDYKSVIAGTKLPRYTAPNDDNSRSSAANIAQLSVPFDSFKRKIAPHAQVLVNKKWTLIFNTTGATVHETFHSERMKNGYPELTGKIAIKLGRYLESDIQYQHYRFDPRPVAPSDPDTASDQDTQPTQVLPPSLEPTLVLNLEQSNKTASKKLNYIDHPVIGTLIYFEPIALDDAIQQIALEKLTPTAEEAQLTSSSAVQFAPTQDETTTSSQ</sequence>
<feature type="compositionally biased region" description="Polar residues" evidence="1">
    <location>
        <begin position="168"/>
        <end position="181"/>
    </location>
</feature>
<reference evidence="3 4" key="1">
    <citation type="submission" date="2018-08" db="EMBL/GenBank/DDBJ databases">
        <title>Genomic Encyclopedia of Type Strains, Phase III (KMG-III): the genomes of soil and plant-associated and newly described type strains.</title>
        <authorList>
            <person name="Whitman W."/>
        </authorList>
    </citation>
    <scope>NUCLEOTIDE SEQUENCE [LARGE SCALE GENOMIC DNA]</scope>
    <source>
        <strain evidence="3 4">CECT 7375</strain>
    </source>
</reference>
<organism evidence="3 4">
    <name type="scientific">Marinomonas pollencensis</name>
    <dbReference type="NCBI Taxonomy" id="491954"/>
    <lineage>
        <taxon>Bacteria</taxon>
        <taxon>Pseudomonadati</taxon>
        <taxon>Pseudomonadota</taxon>
        <taxon>Gammaproteobacteria</taxon>
        <taxon>Oceanospirillales</taxon>
        <taxon>Oceanospirillaceae</taxon>
        <taxon>Marinomonas</taxon>
    </lineage>
</organism>
<feature type="region of interest" description="Disordered" evidence="1">
    <location>
        <begin position="243"/>
        <end position="264"/>
    </location>
</feature>
<evidence type="ECO:0000256" key="2">
    <source>
        <dbReference type="SAM" id="SignalP"/>
    </source>
</evidence>
<dbReference type="Pfam" id="PF10972">
    <property type="entry name" value="CsiV"/>
    <property type="match status" value="1"/>
</dbReference>
<dbReference type="AlphaFoldDB" id="A0A3E0DUC8"/>
<dbReference type="EMBL" id="QUNG01000001">
    <property type="protein sequence ID" value="REG86508.1"/>
    <property type="molecule type" value="Genomic_DNA"/>
</dbReference>
<dbReference type="OrthoDB" id="5566524at2"/>